<gene>
    <name evidence="1" type="ORF">O9Z63_09100</name>
</gene>
<reference evidence="1 2" key="1">
    <citation type="journal article" date="2011" name="Int. J. Syst. Evol. Microbiol.">
        <title>Hymenobacter yonginensis sp. nov., isolated from a mesotrophic artificial lake.</title>
        <authorList>
            <person name="Joung Y."/>
            <person name="Cho S.H."/>
            <person name="Kim H."/>
            <person name="Kim S.B."/>
            <person name="Joh K."/>
        </authorList>
    </citation>
    <scope>NUCLEOTIDE SEQUENCE [LARGE SCALE GENOMIC DNA]</scope>
    <source>
        <strain evidence="1 2">KCTC 22745</strain>
    </source>
</reference>
<evidence type="ECO:0000313" key="2">
    <source>
        <dbReference type="Proteomes" id="UP001211872"/>
    </source>
</evidence>
<accession>A0ABY7PUB3</accession>
<proteinExistence type="predicted"/>
<evidence type="ECO:0000313" key="1">
    <source>
        <dbReference type="EMBL" id="WBO86403.1"/>
    </source>
</evidence>
<dbReference type="Proteomes" id="UP001211872">
    <property type="component" value="Chromosome"/>
</dbReference>
<evidence type="ECO:0008006" key="3">
    <source>
        <dbReference type="Google" id="ProtNLM"/>
    </source>
</evidence>
<protein>
    <recommendedName>
        <fullName evidence="3">SCP domain-containing protein</fullName>
    </recommendedName>
</protein>
<name>A0ABY7PUB3_9BACT</name>
<sequence length="157" mass="18103">MPKSLLLIGILLFAVDAYSQRPSPAFKPACDLKRLNEEYAKLLYEKRRVTNPKVQPVVLDVAMLLDATLHNKAMDERDKLYHSDQAQSIELIGMSTELINLQRDPKRIAMYIWSMFNSSVKGHCEAQEDGERYRVAISCSQKYFVVRMQPIPVMYGY</sequence>
<organism evidence="1 2">
    <name type="scientific">Hymenobacter yonginensis</name>
    <dbReference type="NCBI Taxonomy" id="748197"/>
    <lineage>
        <taxon>Bacteria</taxon>
        <taxon>Pseudomonadati</taxon>
        <taxon>Bacteroidota</taxon>
        <taxon>Cytophagia</taxon>
        <taxon>Cytophagales</taxon>
        <taxon>Hymenobacteraceae</taxon>
        <taxon>Hymenobacter</taxon>
    </lineage>
</organism>
<dbReference type="EMBL" id="CP115396">
    <property type="protein sequence ID" value="WBO86403.1"/>
    <property type="molecule type" value="Genomic_DNA"/>
</dbReference>
<keyword evidence="2" id="KW-1185">Reference proteome</keyword>
<dbReference type="RefSeq" id="WP_270128992.1">
    <property type="nucleotide sequence ID" value="NZ_CP115396.1"/>
</dbReference>